<evidence type="ECO:0000313" key="8">
    <source>
        <dbReference type="EMBL" id="WAH37209.1"/>
    </source>
</evidence>
<keyword evidence="9" id="KW-1185">Reference proteome</keyword>
<proteinExistence type="inferred from homology"/>
<dbReference type="InterPro" id="IPR006043">
    <property type="entry name" value="NCS2"/>
</dbReference>
<dbReference type="RefSeq" id="WP_268044663.1">
    <property type="nucleotide sequence ID" value="NZ_CP104064.1"/>
</dbReference>
<feature type="transmembrane region" description="Helical" evidence="7">
    <location>
        <begin position="109"/>
        <end position="126"/>
    </location>
</feature>
<evidence type="ECO:0000256" key="7">
    <source>
        <dbReference type="SAM" id="Phobius"/>
    </source>
</evidence>
<feature type="transmembrane region" description="Helical" evidence="7">
    <location>
        <begin position="314"/>
        <end position="333"/>
    </location>
</feature>
<dbReference type="Proteomes" id="UP001164803">
    <property type="component" value="Chromosome"/>
</dbReference>
<evidence type="ECO:0000256" key="2">
    <source>
        <dbReference type="ARBA" id="ARBA00008821"/>
    </source>
</evidence>
<reference evidence="8" key="1">
    <citation type="submission" date="2022-08" db="EMBL/GenBank/DDBJ databases">
        <title>Alicyclobacillus dauci DSM2870, complete genome.</title>
        <authorList>
            <person name="Wang Q."/>
            <person name="Cai R."/>
            <person name="Wang Z."/>
        </authorList>
    </citation>
    <scope>NUCLEOTIDE SEQUENCE</scope>
    <source>
        <strain evidence="8">DSM 28700</strain>
    </source>
</reference>
<evidence type="ECO:0000256" key="1">
    <source>
        <dbReference type="ARBA" id="ARBA00004141"/>
    </source>
</evidence>
<dbReference type="PANTHER" id="PTHR42810">
    <property type="entry name" value="PURINE PERMEASE C1399.01C-RELATED"/>
    <property type="match status" value="1"/>
</dbReference>
<feature type="transmembrane region" description="Helical" evidence="7">
    <location>
        <begin position="372"/>
        <end position="392"/>
    </location>
</feature>
<dbReference type="EMBL" id="CP104064">
    <property type="protein sequence ID" value="WAH37209.1"/>
    <property type="molecule type" value="Genomic_DNA"/>
</dbReference>
<feature type="transmembrane region" description="Helical" evidence="7">
    <location>
        <begin position="404"/>
        <end position="427"/>
    </location>
</feature>
<accession>A0ABY6Z376</accession>
<sequence>MRISHQTSTNAFFHSFAGLQWLSFMFANTVVIPLSVGAVLHLSPEVIAGMMSRSFMLTGLACLIQVLLGHRLPLMEGQSGIWWGSILSLVTVFTSSGLSLGAIGGGMELAVLVTGVFVVLFGVLGLDRILTRIFNSMVMTVLLFLLSAQLIHIFFLGMMGIGGTHTQIQPGTAAVSIGIVVIVMLITIFGRGVLGNFSILIGMIVGWIAFALLFGGQPADAPSLASMIQTFSWGTPRYSTGILVSMVVIGIINSTNTIATLRAAEPVFDEEIGSPSYRRSFMVTGIFTILSGLFSVVPYAPYTSSIGFLRTTRIIQRLPFIIGALMFILLGAIPQLVGFFSTMPISVGDAVLFVAYLQLFGSALHNIEGVQFNFRTIFRVALPTLAGLAVLSTPSQAFTTLPGIMQPICSNGMLVGIMLSVILEFAIKWRGLDG</sequence>
<keyword evidence="4 7" id="KW-0812">Transmembrane</keyword>
<protein>
    <submittedName>
        <fullName evidence="8">Uracil/xanthine transporter</fullName>
    </submittedName>
</protein>
<feature type="transmembrane region" description="Helical" evidence="7">
    <location>
        <begin position="138"/>
        <end position="161"/>
    </location>
</feature>
<dbReference type="PANTHER" id="PTHR42810:SF4">
    <property type="entry name" value="URIC ACID TRANSPORTER UACT"/>
    <property type="match status" value="1"/>
</dbReference>
<gene>
    <name evidence="8" type="ORF">NZD86_01265</name>
</gene>
<feature type="transmembrane region" description="Helical" evidence="7">
    <location>
        <begin position="46"/>
        <end position="68"/>
    </location>
</feature>
<name>A0ABY6Z376_9BACL</name>
<dbReference type="NCBIfam" id="NF037981">
    <property type="entry name" value="NCS2_1"/>
    <property type="match status" value="1"/>
</dbReference>
<keyword evidence="5 7" id="KW-1133">Transmembrane helix</keyword>
<keyword evidence="6 7" id="KW-0472">Membrane</keyword>
<dbReference type="NCBIfam" id="NF008502">
    <property type="entry name" value="PRK11412.1"/>
    <property type="match status" value="1"/>
</dbReference>
<evidence type="ECO:0000313" key="9">
    <source>
        <dbReference type="Proteomes" id="UP001164803"/>
    </source>
</evidence>
<feature type="transmembrane region" description="Helical" evidence="7">
    <location>
        <begin position="197"/>
        <end position="216"/>
    </location>
</feature>
<feature type="transmembrane region" description="Helical" evidence="7">
    <location>
        <begin position="281"/>
        <end position="302"/>
    </location>
</feature>
<feature type="transmembrane region" description="Helical" evidence="7">
    <location>
        <begin position="80"/>
        <end position="103"/>
    </location>
</feature>
<evidence type="ECO:0000256" key="6">
    <source>
        <dbReference type="ARBA" id="ARBA00023136"/>
    </source>
</evidence>
<keyword evidence="3" id="KW-0813">Transport</keyword>
<evidence type="ECO:0000256" key="3">
    <source>
        <dbReference type="ARBA" id="ARBA00022448"/>
    </source>
</evidence>
<feature type="transmembrane region" description="Helical" evidence="7">
    <location>
        <begin position="21"/>
        <end position="40"/>
    </location>
</feature>
<comment type="subcellular location">
    <subcellularLocation>
        <location evidence="1">Membrane</location>
        <topology evidence="1">Multi-pass membrane protein</topology>
    </subcellularLocation>
</comment>
<dbReference type="Pfam" id="PF00860">
    <property type="entry name" value="Xan_ur_permease"/>
    <property type="match status" value="1"/>
</dbReference>
<organism evidence="8 9">
    <name type="scientific">Alicyclobacillus dauci</name>
    <dbReference type="NCBI Taxonomy" id="1475485"/>
    <lineage>
        <taxon>Bacteria</taxon>
        <taxon>Bacillati</taxon>
        <taxon>Bacillota</taxon>
        <taxon>Bacilli</taxon>
        <taxon>Bacillales</taxon>
        <taxon>Alicyclobacillaceae</taxon>
        <taxon>Alicyclobacillus</taxon>
    </lineage>
</organism>
<evidence type="ECO:0000256" key="4">
    <source>
        <dbReference type="ARBA" id="ARBA00022692"/>
    </source>
</evidence>
<comment type="similarity">
    <text evidence="2">Belongs to the nucleobase:cation symporter-2 (NCS2) (TC 2.A.40) family.</text>
</comment>
<evidence type="ECO:0000256" key="5">
    <source>
        <dbReference type="ARBA" id="ARBA00022989"/>
    </source>
</evidence>
<feature type="transmembrane region" description="Helical" evidence="7">
    <location>
        <begin position="173"/>
        <end position="190"/>
    </location>
</feature>